<proteinExistence type="predicted"/>
<dbReference type="SUPFAM" id="SSF53335">
    <property type="entry name" value="S-adenosyl-L-methionine-dependent methyltransferases"/>
    <property type="match status" value="1"/>
</dbReference>
<dbReference type="RefSeq" id="WP_090525166.1">
    <property type="nucleotide sequence ID" value="NZ_FNAH01000012.1"/>
</dbReference>
<gene>
    <name evidence="1" type="ORF">SAMN05421538_11241</name>
</gene>
<evidence type="ECO:0000313" key="2">
    <source>
        <dbReference type="Proteomes" id="UP000199344"/>
    </source>
</evidence>
<dbReference type="STRING" id="591205.SAMN05421538_11241"/>
<evidence type="ECO:0000313" key="1">
    <source>
        <dbReference type="EMBL" id="SDE82733.1"/>
    </source>
</evidence>
<dbReference type="GO" id="GO:0009312">
    <property type="term" value="P:oligosaccharide biosynthetic process"/>
    <property type="evidence" value="ECO:0007669"/>
    <property type="project" value="InterPro"/>
</dbReference>
<sequence>MGVGRDHLHALYADTSDPWDFEHSGYEQAKFAATRAALTRPRYASAFELGCGNGQLAQHLVDICDRYTGIDAVAIAIEAARRAVPDSTFIHDFYPCPLPRGDFDLLILSEILYFLDDSSLRTLALDIASAWPKAEVLCVSWLGETDHDLQGEEALAIFTAALDTHEFDCVAQTDGYRIDRGLAKGTT</sequence>
<dbReference type="GO" id="GO:0008757">
    <property type="term" value="F:S-adenosylmethionine-dependent methyltransferase activity"/>
    <property type="evidence" value="ECO:0007669"/>
    <property type="project" value="InterPro"/>
</dbReference>
<dbReference type="Gene3D" id="3.40.50.150">
    <property type="entry name" value="Vaccinia Virus protein VP39"/>
    <property type="match status" value="1"/>
</dbReference>
<accession>A0A1G7G3P9</accession>
<dbReference type="InterPro" id="IPR029063">
    <property type="entry name" value="SAM-dependent_MTases_sf"/>
</dbReference>
<dbReference type="InterPro" id="IPR008715">
    <property type="entry name" value="SAM-MeTfrase_NodS-like"/>
</dbReference>
<dbReference type="OrthoDB" id="116799at2"/>
<dbReference type="Pfam" id="PF05401">
    <property type="entry name" value="NodS"/>
    <property type="match status" value="1"/>
</dbReference>
<name>A0A1G7G3P9_9RHOB</name>
<dbReference type="AlphaFoldDB" id="A0A1G7G3P9"/>
<reference evidence="1 2" key="1">
    <citation type="submission" date="2016-10" db="EMBL/GenBank/DDBJ databases">
        <authorList>
            <person name="de Groot N.N."/>
        </authorList>
    </citation>
    <scope>NUCLEOTIDE SEQUENCE [LARGE SCALE GENOMIC DNA]</scope>
    <source>
        <strain evidence="1 2">DSM 22220</strain>
    </source>
</reference>
<keyword evidence="2" id="KW-1185">Reference proteome</keyword>
<protein>
    <submittedName>
        <fullName evidence="1">Nodulation protein S (NodS)</fullName>
    </submittedName>
</protein>
<organism evidence="1 2">
    <name type="scientific">Paracoccus isoporae</name>
    <dbReference type="NCBI Taxonomy" id="591205"/>
    <lineage>
        <taxon>Bacteria</taxon>
        <taxon>Pseudomonadati</taxon>
        <taxon>Pseudomonadota</taxon>
        <taxon>Alphaproteobacteria</taxon>
        <taxon>Rhodobacterales</taxon>
        <taxon>Paracoccaceae</taxon>
        <taxon>Paracoccus</taxon>
    </lineage>
</organism>
<dbReference type="Proteomes" id="UP000199344">
    <property type="component" value="Unassembled WGS sequence"/>
</dbReference>
<dbReference type="EMBL" id="FNAH01000012">
    <property type="protein sequence ID" value="SDE82733.1"/>
    <property type="molecule type" value="Genomic_DNA"/>
</dbReference>